<dbReference type="Gene3D" id="3.20.20.370">
    <property type="entry name" value="Glycoside hydrolase/deacetylase"/>
    <property type="match status" value="1"/>
</dbReference>
<evidence type="ECO:0000256" key="4">
    <source>
        <dbReference type="SAM" id="SignalP"/>
    </source>
</evidence>
<gene>
    <name evidence="6" type="ORF">ACIGXA_14360</name>
</gene>
<dbReference type="InterPro" id="IPR011330">
    <property type="entry name" value="Glyco_hydro/deAcase_b/a-brl"/>
</dbReference>
<name>A0ABW8C5K4_9ACTN</name>
<evidence type="ECO:0000256" key="2">
    <source>
        <dbReference type="ARBA" id="ARBA00022801"/>
    </source>
</evidence>
<evidence type="ECO:0000313" key="7">
    <source>
        <dbReference type="Proteomes" id="UP001614394"/>
    </source>
</evidence>
<protein>
    <submittedName>
        <fullName evidence="6">Polysaccharide deacetylase family protein</fullName>
        <ecNumber evidence="6">3.-.-.-</ecNumber>
    </submittedName>
</protein>
<feature type="region of interest" description="Disordered" evidence="3">
    <location>
        <begin position="242"/>
        <end position="263"/>
    </location>
</feature>
<feature type="signal peptide" evidence="4">
    <location>
        <begin position="1"/>
        <end position="28"/>
    </location>
</feature>
<sequence>MPQTRRSLPRRHFLAVGATALLGLGASAAAPAAARARLVPTPETEVNAGSMVMALTFDDGPSPQYTPQVLDVLRAHSVHATFFVCGDNVGLYPDVVRRIAAEGHTVGNHTWSHPHLSDLSAADVRDQMQRTQDAVTKTGVHAPVLFRAPYGDFAAASLTVCADLGLRPISWSVDPTDWANPGSGTIADRVLAGAATGAIVLNHDGTEGGDSDPAPGSGGDRSQTVAALKSYLPALIEAGYTFTTPDAHPPGRSGVPPQAPAGR</sequence>
<evidence type="ECO:0000256" key="3">
    <source>
        <dbReference type="SAM" id="MobiDB-lite"/>
    </source>
</evidence>
<dbReference type="InterPro" id="IPR006311">
    <property type="entry name" value="TAT_signal"/>
</dbReference>
<evidence type="ECO:0000313" key="6">
    <source>
        <dbReference type="EMBL" id="MFI9101698.1"/>
    </source>
</evidence>
<keyword evidence="4" id="KW-0732">Signal</keyword>
<dbReference type="CDD" id="cd10917">
    <property type="entry name" value="CE4_NodB_like_6s_7s"/>
    <property type="match status" value="1"/>
</dbReference>
<dbReference type="PROSITE" id="PS51677">
    <property type="entry name" value="NODB"/>
    <property type="match status" value="1"/>
</dbReference>
<dbReference type="InterPro" id="IPR002509">
    <property type="entry name" value="NODB_dom"/>
</dbReference>
<feature type="chain" id="PRO_5045656223" evidence="4">
    <location>
        <begin position="29"/>
        <end position="263"/>
    </location>
</feature>
<keyword evidence="1" id="KW-0479">Metal-binding</keyword>
<evidence type="ECO:0000256" key="1">
    <source>
        <dbReference type="ARBA" id="ARBA00022723"/>
    </source>
</evidence>
<keyword evidence="2 6" id="KW-0378">Hydrolase</keyword>
<dbReference type="PANTHER" id="PTHR10587:SF133">
    <property type="entry name" value="CHITIN DEACETYLASE 1-RELATED"/>
    <property type="match status" value="1"/>
</dbReference>
<dbReference type="InterPro" id="IPR050248">
    <property type="entry name" value="Polysacc_deacetylase_ArnD"/>
</dbReference>
<dbReference type="Proteomes" id="UP001614394">
    <property type="component" value="Unassembled WGS sequence"/>
</dbReference>
<dbReference type="GO" id="GO:0016787">
    <property type="term" value="F:hydrolase activity"/>
    <property type="evidence" value="ECO:0007669"/>
    <property type="project" value="UniProtKB-KW"/>
</dbReference>
<dbReference type="EC" id="3.-.-.-" evidence="6"/>
<feature type="domain" description="NodB homology" evidence="5">
    <location>
        <begin position="51"/>
        <end position="243"/>
    </location>
</feature>
<evidence type="ECO:0000259" key="5">
    <source>
        <dbReference type="PROSITE" id="PS51677"/>
    </source>
</evidence>
<dbReference type="EMBL" id="JBITYG010000003">
    <property type="protein sequence ID" value="MFI9101698.1"/>
    <property type="molecule type" value="Genomic_DNA"/>
</dbReference>
<comment type="caution">
    <text evidence="6">The sequence shown here is derived from an EMBL/GenBank/DDBJ whole genome shotgun (WGS) entry which is preliminary data.</text>
</comment>
<accession>A0ABW8C5K4</accession>
<dbReference type="PANTHER" id="PTHR10587">
    <property type="entry name" value="GLYCOSYL TRANSFERASE-RELATED"/>
    <property type="match status" value="1"/>
</dbReference>
<feature type="region of interest" description="Disordered" evidence="3">
    <location>
        <begin position="201"/>
        <end position="223"/>
    </location>
</feature>
<dbReference type="RefSeq" id="WP_399648387.1">
    <property type="nucleotide sequence ID" value="NZ_JBITYG010000003.1"/>
</dbReference>
<dbReference type="PROSITE" id="PS51318">
    <property type="entry name" value="TAT"/>
    <property type="match status" value="1"/>
</dbReference>
<proteinExistence type="predicted"/>
<dbReference type="SUPFAM" id="SSF88713">
    <property type="entry name" value="Glycoside hydrolase/deacetylase"/>
    <property type="match status" value="1"/>
</dbReference>
<reference evidence="6 7" key="1">
    <citation type="submission" date="2024-10" db="EMBL/GenBank/DDBJ databases">
        <title>The Natural Products Discovery Center: Release of the First 8490 Sequenced Strains for Exploring Actinobacteria Biosynthetic Diversity.</title>
        <authorList>
            <person name="Kalkreuter E."/>
            <person name="Kautsar S.A."/>
            <person name="Yang D."/>
            <person name="Bader C.D."/>
            <person name="Teijaro C.N."/>
            <person name="Fluegel L."/>
            <person name="Davis C.M."/>
            <person name="Simpson J.R."/>
            <person name="Lauterbach L."/>
            <person name="Steele A.D."/>
            <person name="Gui C."/>
            <person name="Meng S."/>
            <person name="Li G."/>
            <person name="Viehrig K."/>
            <person name="Ye F."/>
            <person name="Su P."/>
            <person name="Kiefer A.F."/>
            <person name="Nichols A."/>
            <person name="Cepeda A.J."/>
            <person name="Yan W."/>
            <person name="Fan B."/>
            <person name="Jiang Y."/>
            <person name="Adhikari A."/>
            <person name="Zheng C.-J."/>
            <person name="Schuster L."/>
            <person name="Cowan T.M."/>
            <person name="Smanski M.J."/>
            <person name="Chevrette M.G."/>
            <person name="De Carvalho L.P.S."/>
            <person name="Shen B."/>
        </authorList>
    </citation>
    <scope>NUCLEOTIDE SEQUENCE [LARGE SCALE GENOMIC DNA]</scope>
    <source>
        <strain evidence="6 7">NPDC053399</strain>
    </source>
</reference>
<organism evidence="6 7">
    <name type="scientific">Streptomyces fildesensis</name>
    <dbReference type="NCBI Taxonomy" id="375757"/>
    <lineage>
        <taxon>Bacteria</taxon>
        <taxon>Bacillati</taxon>
        <taxon>Actinomycetota</taxon>
        <taxon>Actinomycetes</taxon>
        <taxon>Kitasatosporales</taxon>
        <taxon>Streptomycetaceae</taxon>
        <taxon>Streptomyces</taxon>
    </lineage>
</organism>
<dbReference type="Pfam" id="PF01522">
    <property type="entry name" value="Polysacc_deac_1"/>
    <property type="match status" value="1"/>
</dbReference>
<keyword evidence="7" id="KW-1185">Reference proteome</keyword>